<evidence type="ECO:0000256" key="5">
    <source>
        <dbReference type="ARBA" id="ARBA00012483"/>
    </source>
</evidence>
<dbReference type="SUPFAM" id="SSF57850">
    <property type="entry name" value="RING/U-box"/>
    <property type="match status" value="1"/>
</dbReference>
<dbReference type="SUPFAM" id="SSF48371">
    <property type="entry name" value="ARM repeat"/>
    <property type="match status" value="1"/>
</dbReference>
<keyword evidence="20" id="KW-1185">Reference proteome</keyword>
<dbReference type="KEGG" id="epa:110251834"/>
<comment type="subunit">
    <text evidence="16">Component of the ribosome quality control complex (RQC).</text>
</comment>
<dbReference type="RefSeq" id="XP_020914244.1">
    <property type="nucleotide sequence ID" value="XM_021058585.2"/>
</dbReference>
<dbReference type="PANTHER" id="PTHR12389">
    <property type="entry name" value="ZINC FINGER PROTEIN 294"/>
    <property type="match status" value="1"/>
</dbReference>
<evidence type="ECO:0000256" key="7">
    <source>
        <dbReference type="ARBA" id="ARBA00022490"/>
    </source>
</evidence>
<evidence type="ECO:0000256" key="3">
    <source>
        <dbReference type="ARBA" id="ARBA00004906"/>
    </source>
</evidence>
<dbReference type="Pfam" id="PF23009">
    <property type="entry name" value="UBC_like"/>
    <property type="match status" value="1"/>
</dbReference>
<dbReference type="Pfam" id="PF22999">
    <property type="entry name" value="LTN1_E3_ligase_6th"/>
    <property type="match status" value="1"/>
</dbReference>
<evidence type="ECO:0000313" key="20">
    <source>
        <dbReference type="Proteomes" id="UP000887567"/>
    </source>
</evidence>
<dbReference type="Proteomes" id="UP000887567">
    <property type="component" value="Unplaced"/>
</dbReference>
<dbReference type="GO" id="GO:0008270">
    <property type="term" value="F:zinc ion binding"/>
    <property type="evidence" value="ECO:0007669"/>
    <property type="project" value="UniProtKB-KW"/>
</dbReference>
<feature type="domain" description="RING-type" evidence="18">
    <location>
        <begin position="1746"/>
        <end position="1793"/>
    </location>
</feature>
<dbReference type="OMA" id="IYGSHWE"/>
<evidence type="ECO:0000313" key="19">
    <source>
        <dbReference type="EnsemblMetazoa" id="XP_020914244.1"/>
    </source>
</evidence>
<evidence type="ECO:0000256" key="1">
    <source>
        <dbReference type="ARBA" id="ARBA00000900"/>
    </source>
</evidence>
<comment type="function">
    <text evidence="16">E3 ubiquitin-protein ligase. Component of the ribosome quality control complex (RQC), a ribosome-associated complex that mediates ubiquitination and extraction of incompletely synthesized nascent chains for proteasomal degradation.</text>
</comment>
<comment type="catalytic activity">
    <reaction evidence="1 16">
        <text>S-ubiquitinyl-[E2 ubiquitin-conjugating enzyme]-L-cysteine + [acceptor protein]-L-lysine = [E2 ubiquitin-conjugating enzyme]-L-cysteine + N(6)-ubiquitinyl-[acceptor protein]-L-lysine.</text>
        <dbReference type="EC" id="2.3.2.27"/>
    </reaction>
</comment>
<protein>
    <recommendedName>
        <fullName evidence="6 16">E3 ubiquitin-protein ligase listerin</fullName>
        <ecNumber evidence="5 16">2.3.2.27</ecNumber>
    </recommendedName>
    <alternativeName>
        <fullName evidence="14 16">RING-type E3 ubiquitin transferase listerin</fullName>
    </alternativeName>
</protein>
<dbReference type="Pfam" id="PF22958">
    <property type="entry name" value="Ltn1_1st"/>
    <property type="match status" value="1"/>
</dbReference>
<dbReference type="GO" id="GO:0005829">
    <property type="term" value="C:cytosol"/>
    <property type="evidence" value="ECO:0007669"/>
    <property type="project" value="UniProtKB-SubCell"/>
</dbReference>
<comment type="pathway">
    <text evidence="3 16">Protein modification; protein ubiquitination.</text>
</comment>
<sequence>MGKNRDKQRTKGNLKPSSSGRAAALVTRDGTLGFVGFDGQGSSNLGYVPMTTSDEVDSTVDGSFRMVMRKLSKRDSLTKYKALQEFSELCKSSKSEVVEGVLPFWPRLYNKLSMDVDQRVREATQEAMFQLVQRVGRNLAPYLKSLIGAWLCAQFDSYAPVASSAQRAFLAAFSETKQIEALMFCKVGLCEFLEDNILRQTAETLSDPKIVSKEEREAKYNRVVSSSLLALGYLMTTSSNEVNVEMQSRYQEIFEEKKLWKLARHSSPLVRSAVFSLVISSCMKIPTIIQSVCSQACPVVLSSLDESEPAVCQNLWGAVLFVLKTIPDCWLHVNVRKAVLPKLWSVLTNGGYGCASVIYPSLLPFISTLPQEVVTSGVGFYQNFFDNLQEGLQKPRVQHSPSECAVVMATYMECLRYCLVHSSLQENGWSVKGYLVKDQLLPLMRNSLQPDTLVPTMHLYLGVSDLLNFLNKDLTMETARPKKAADVAMAASSHDVTRDTITVRCKQEALSGTELVVEEAEIILDWFWQGFNSICLDILTEEEDGKLNTNAIDSLASCILGLKSSSTIPKKQKKQKVAFANPKAETLTAKTEIQPIGRTSSDIKIGDLYGGQLLEIACNVCQLCMKKLLSKSSLYFKLFSSLFPHFISNKLLQVLLEKNSENEQTFVELCDELLSLVVNPWLAEYSDETKELSCVMDVLFGVLKCYSLESQIVTLSKVLETNNSTEFMYTLLQKGIHLSISGMSTWLASQSGSEKVQKLLRVARCDDSDLHEESFWGIIKLCVADQKTGPLVSMSCLDIIMENTVEMLRSKNNKHLSRILGVLHGYFEWCRTNPDDLSFHCEDILLSLFLIQLSEPILCEQVLETWQTGLQAVSMQSSKCNVVLVRTSGIINEQLKSAQPVDRVLSLSGSAVQLLKAASNLSTEDSLSTLYAHKIYHGLLPDPTQCTEWREKSNTGSWLGSHLCSSMPILSQMPEIQIVADVLDMHQKVVMLVVLVTKTVLTGHEGLTAVTVSDDVLVRLYLEAAWIHVWCLCVLGCRNVNNTQKSSAFIQQLPKIHNISELLSRTLLELQSVLEERQILALLFQESLMISKTKGLLWTVVFTGVIQQLGHRNVDFDLSAVLTELNGTVFDYATSSLRSDGNREAIIQSVTCLLPYVGSIYDVKVITEHGNKYFEQELSAEEYSCVIPLVSESLSTWSKLTNTSEEAKMEYQLTLIETLDGLMEWKNKHDRILLLNATLNDVTAAELTINIAILNIIKLAVQDTPNMLTSSHWDFILCGIAGWLQTCEENFTSIASSIVTNNLCQQTFKVLTVVSKHFQDLPEQPQQEPAQEKSDSIENDESNQDGSPSTLIGEWQEFFSINLYNCVISMFLSAAEMSSKSNSSLPFVSTCESLGLAMTYLPISVLENYEFTHTTAEDDALPQWAQDVLHYTLPVVSSSVYPLKITAYLLLARVMPVLASCHTRKENRDEENEIQRSPPVELMQVIDTALSHMVSLLDDASVPFGTRLCLASDHESLTDSFALFMSCRLLIIFFQQTNVQTRPEYALFLRKNKFIDKLMSVLFRIIPLDGPTAVTEGFELSVKDDVTENLAQNLGRSLYYSVLHWMPAMVRQWFNRLEKKYANMVDKYTSSSVTPSLCQREMTQVKNSSLQFSNMHVKARPVAGEVAAVYTVDDLSMELVVKLPNNHPLGVVTVDSGKKVGVTTSQWRSWILQLTTFLTHQNGSIMDGLVLWKQNADKHFEGVEDCMICFSVIHASNYSLPKLSCRTCKKRFHNICLYRWFNTSNNSTCPLCRNIF</sequence>
<dbReference type="SMART" id="SM00744">
    <property type="entry name" value="RINGv"/>
    <property type="match status" value="1"/>
</dbReference>
<dbReference type="InterPro" id="IPR001841">
    <property type="entry name" value="Znf_RING"/>
</dbReference>
<dbReference type="InterPro" id="IPR016024">
    <property type="entry name" value="ARM-type_fold"/>
</dbReference>
<evidence type="ECO:0000256" key="6">
    <source>
        <dbReference type="ARBA" id="ARBA00017157"/>
    </source>
</evidence>
<dbReference type="PANTHER" id="PTHR12389:SF0">
    <property type="entry name" value="E3 UBIQUITIN-PROTEIN LIGASE LISTERIN"/>
    <property type="match status" value="1"/>
</dbReference>
<proteinExistence type="inferred from homology"/>
<keyword evidence="8 16" id="KW-0808">Transferase</keyword>
<evidence type="ECO:0000256" key="16">
    <source>
        <dbReference type="RuleBase" id="RU367090"/>
    </source>
</evidence>
<comment type="subcellular location">
    <subcellularLocation>
        <location evidence="2">Cytoplasm</location>
        <location evidence="2">Cytosol</location>
    </subcellularLocation>
</comment>
<dbReference type="InterPro" id="IPR054478">
    <property type="entry name" value="LTN1_UBC"/>
</dbReference>
<dbReference type="InterPro" id="IPR039804">
    <property type="entry name" value="RING-CH-C4HC3_LTN1"/>
</dbReference>
<accession>A0A913Y3T0</accession>
<evidence type="ECO:0000256" key="12">
    <source>
        <dbReference type="ARBA" id="ARBA00022786"/>
    </source>
</evidence>
<evidence type="ECO:0000256" key="9">
    <source>
        <dbReference type="ARBA" id="ARBA00022723"/>
    </source>
</evidence>
<dbReference type="InterPro" id="IPR011016">
    <property type="entry name" value="Znf_RING-CH"/>
</dbReference>
<evidence type="ECO:0000256" key="4">
    <source>
        <dbReference type="ARBA" id="ARBA00007997"/>
    </source>
</evidence>
<organism evidence="19 20">
    <name type="scientific">Exaiptasia diaphana</name>
    <name type="common">Tropical sea anemone</name>
    <name type="synonym">Aiptasia pulchella</name>
    <dbReference type="NCBI Taxonomy" id="2652724"/>
    <lineage>
        <taxon>Eukaryota</taxon>
        <taxon>Metazoa</taxon>
        <taxon>Cnidaria</taxon>
        <taxon>Anthozoa</taxon>
        <taxon>Hexacorallia</taxon>
        <taxon>Actiniaria</taxon>
        <taxon>Aiptasiidae</taxon>
        <taxon>Exaiptasia</taxon>
    </lineage>
</organism>
<dbReference type="GeneID" id="110251834"/>
<evidence type="ECO:0000256" key="10">
    <source>
        <dbReference type="ARBA" id="ARBA00022737"/>
    </source>
</evidence>
<name>A0A913Y3T0_EXADI</name>
<dbReference type="Gene3D" id="3.30.40.10">
    <property type="entry name" value="Zinc/RING finger domain, C3HC4 (zinc finger)"/>
    <property type="match status" value="1"/>
</dbReference>
<dbReference type="GO" id="GO:0072344">
    <property type="term" value="P:rescue of stalled ribosome"/>
    <property type="evidence" value="ECO:0007669"/>
    <property type="project" value="UniProtKB-UniRule"/>
</dbReference>
<dbReference type="PROSITE" id="PS50089">
    <property type="entry name" value="ZF_RING_2"/>
    <property type="match status" value="1"/>
</dbReference>
<dbReference type="EnsemblMetazoa" id="XM_021058585.2">
    <property type="protein sequence ID" value="XP_020914244.1"/>
    <property type="gene ID" value="LOC110251834"/>
</dbReference>
<evidence type="ECO:0000256" key="2">
    <source>
        <dbReference type="ARBA" id="ARBA00004514"/>
    </source>
</evidence>
<dbReference type="InterPro" id="IPR011989">
    <property type="entry name" value="ARM-like"/>
</dbReference>
<feature type="region of interest" description="Disordered" evidence="17">
    <location>
        <begin position="1321"/>
        <end position="1347"/>
    </location>
</feature>
<evidence type="ECO:0000256" key="14">
    <source>
        <dbReference type="ARBA" id="ARBA00032366"/>
    </source>
</evidence>
<feature type="region of interest" description="Disordered" evidence="17">
    <location>
        <begin position="1"/>
        <end position="22"/>
    </location>
</feature>
<evidence type="ECO:0000259" key="18">
    <source>
        <dbReference type="PROSITE" id="PS50089"/>
    </source>
</evidence>
<keyword evidence="11 15" id="KW-0863">Zinc-finger</keyword>
<dbReference type="OrthoDB" id="6108at2759"/>
<reference evidence="19" key="1">
    <citation type="submission" date="2022-11" db="UniProtKB">
        <authorList>
            <consortium name="EnsemblMetazoa"/>
        </authorList>
    </citation>
    <scope>IDENTIFICATION</scope>
</reference>
<keyword evidence="7" id="KW-0963">Cytoplasm</keyword>
<keyword evidence="12 16" id="KW-0833">Ubl conjugation pathway</keyword>
<dbReference type="FunFam" id="3.30.40.10:FF:000038">
    <property type="entry name" value="E3 ubiquitin-protein ligase listerin"/>
    <property type="match status" value="1"/>
</dbReference>
<comment type="similarity">
    <text evidence="4 16">Belongs to the LTN1 family.</text>
</comment>
<dbReference type="GO" id="GO:0061630">
    <property type="term" value="F:ubiquitin protein ligase activity"/>
    <property type="evidence" value="ECO:0007669"/>
    <property type="project" value="UniProtKB-UniRule"/>
</dbReference>
<dbReference type="Gene3D" id="1.25.10.10">
    <property type="entry name" value="Leucine-rich Repeat Variant"/>
    <property type="match status" value="1"/>
</dbReference>
<keyword evidence="9 16" id="KW-0479">Metal-binding</keyword>
<dbReference type="InterPro" id="IPR039795">
    <property type="entry name" value="LTN1/Rkr1"/>
</dbReference>
<dbReference type="InterPro" id="IPR013083">
    <property type="entry name" value="Znf_RING/FYVE/PHD"/>
</dbReference>
<keyword evidence="10" id="KW-0677">Repeat</keyword>
<keyword evidence="13 16" id="KW-0862">Zinc</keyword>
<evidence type="ECO:0000256" key="17">
    <source>
        <dbReference type="SAM" id="MobiDB-lite"/>
    </source>
</evidence>
<evidence type="ECO:0000256" key="15">
    <source>
        <dbReference type="PROSITE-ProRule" id="PRU00175"/>
    </source>
</evidence>
<dbReference type="GO" id="GO:1990116">
    <property type="term" value="P:ribosome-associated ubiquitin-dependent protein catabolic process"/>
    <property type="evidence" value="ECO:0007669"/>
    <property type="project" value="UniProtKB-UniRule"/>
</dbReference>
<dbReference type="GO" id="GO:0043023">
    <property type="term" value="F:ribosomal large subunit binding"/>
    <property type="evidence" value="ECO:0007669"/>
    <property type="project" value="TreeGrafter"/>
</dbReference>
<evidence type="ECO:0000256" key="11">
    <source>
        <dbReference type="ARBA" id="ARBA00022771"/>
    </source>
</evidence>
<evidence type="ECO:0000256" key="13">
    <source>
        <dbReference type="ARBA" id="ARBA00022833"/>
    </source>
</evidence>
<dbReference type="InterPro" id="IPR054477">
    <property type="entry name" value="LTN1_E3_ligase_6th"/>
</dbReference>
<dbReference type="InterPro" id="IPR054476">
    <property type="entry name" value="Ltn1_N"/>
</dbReference>
<dbReference type="EC" id="2.3.2.27" evidence="5 16"/>
<dbReference type="CDD" id="cd16491">
    <property type="entry name" value="RING-CH-C4HC3_LTN1"/>
    <property type="match status" value="1"/>
</dbReference>
<evidence type="ECO:0000256" key="8">
    <source>
        <dbReference type="ARBA" id="ARBA00022679"/>
    </source>
</evidence>
<dbReference type="GO" id="GO:1990112">
    <property type="term" value="C:RQC complex"/>
    <property type="evidence" value="ECO:0007669"/>
    <property type="project" value="UniProtKB-UniRule"/>
</dbReference>